<evidence type="ECO:0000256" key="2">
    <source>
        <dbReference type="ARBA" id="ARBA00007935"/>
    </source>
</evidence>
<feature type="transmembrane region" description="Helical" evidence="8">
    <location>
        <begin position="65"/>
        <end position="86"/>
    </location>
</feature>
<keyword evidence="4" id="KW-1003">Cell membrane</keyword>
<feature type="transmembrane region" description="Helical" evidence="8">
    <location>
        <begin position="282"/>
        <end position="303"/>
    </location>
</feature>
<feature type="transmembrane region" description="Helical" evidence="8">
    <location>
        <begin position="125"/>
        <end position="144"/>
    </location>
</feature>
<dbReference type="PANTHER" id="PTHR30472:SF58">
    <property type="entry name" value="IRON(3+)-HYDROXAMATE IMPORT SYSTEM PERMEASE PROTEIN FHUB"/>
    <property type="match status" value="1"/>
</dbReference>
<comment type="subcellular location">
    <subcellularLocation>
        <location evidence="1">Cell membrane</location>
        <topology evidence="1">Multi-pass membrane protein</topology>
    </subcellularLocation>
</comment>
<evidence type="ECO:0000313" key="10">
    <source>
        <dbReference type="Proteomes" id="UP000741863"/>
    </source>
</evidence>
<name>A0ABS2PBT5_9BACL</name>
<feature type="transmembrane region" description="Helical" evidence="8">
    <location>
        <begin position="98"/>
        <end position="119"/>
    </location>
</feature>
<feature type="transmembrane region" description="Helical" evidence="8">
    <location>
        <begin position="156"/>
        <end position="178"/>
    </location>
</feature>
<dbReference type="EMBL" id="JAFBEC010000004">
    <property type="protein sequence ID" value="MBM7632742.1"/>
    <property type="molecule type" value="Genomic_DNA"/>
</dbReference>
<comment type="caution">
    <text evidence="9">The sequence shown here is derived from an EMBL/GenBank/DDBJ whole genome shotgun (WGS) entry which is preliminary data.</text>
</comment>
<keyword evidence="10" id="KW-1185">Reference proteome</keyword>
<dbReference type="Gene3D" id="1.10.3470.10">
    <property type="entry name" value="ABC transporter involved in vitamin B12 uptake, BtuC"/>
    <property type="match status" value="1"/>
</dbReference>
<keyword evidence="7 8" id="KW-0472">Membrane</keyword>
<evidence type="ECO:0000256" key="5">
    <source>
        <dbReference type="ARBA" id="ARBA00022692"/>
    </source>
</evidence>
<dbReference type="SUPFAM" id="SSF81345">
    <property type="entry name" value="ABC transporter involved in vitamin B12 uptake, BtuC"/>
    <property type="match status" value="1"/>
</dbReference>
<keyword evidence="3" id="KW-0813">Transport</keyword>
<evidence type="ECO:0000256" key="1">
    <source>
        <dbReference type="ARBA" id="ARBA00004651"/>
    </source>
</evidence>
<dbReference type="RefSeq" id="WP_204697092.1">
    <property type="nucleotide sequence ID" value="NZ_JAFBEC010000004.1"/>
</dbReference>
<reference evidence="9 10" key="1">
    <citation type="submission" date="2021-01" db="EMBL/GenBank/DDBJ databases">
        <title>Genomic Encyclopedia of Type Strains, Phase IV (KMG-IV): sequencing the most valuable type-strain genomes for metagenomic binning, comparative biology and taxonomic classification.</title>
        <authorList>
            <person name="Goeker M."/>
        </authorList>
    </citation>
    <scope>NUCLEOTIDE SEQUENCE [LARGE SCALE GENOMIC DNA]</scope>
    <source>
        <strain evidence="9 10">DSM 25540</strain>
    </source>
</reference>
<dbReference type="Proteomes" id="UP000741863">
    <property type="component" value="Unassembled WGS sequence"/>
</dbReference>
<proteinExistence type="inferred from homology"/>
<dbReference type="InterPro" id="IPR000522">
    <property type="entry name" value="ABC_transptr_permease_BtuC"/>
</dbReference>
<evidence type="ECO:0000256" key="7">
    <source>
        <dbReference type="ARBA" id="ARBA00023136"/>
    </source>
</evidence>
<sequence>MKEASITRKPISFIITLLIGIVSLVIVSIISVTFGAASITPSIIWDAIVSFDGSLTEHQIIQEIRIPRVVAAILIGGALAVSGAIMQGMTRNALAEPSIIGISDGAALALAIMFAYFTAASYTGLLVAAFIGAGVGTVLVFLVGTLSKGGLSPAKLALAGVTIGAFLSALSSGIAIYNDVAQDLSFWFAGGLSSVTRQSLMMVAIPCLIGVLIALLLSKSITIMSLGQDVARGLGQRTAIVRTLGVIAVMLMTGASVAVAGIIGFVGLVIPHMVRAVVGMDYRYVIPCSAVFGALLLVASDIVARMINAPYETPVGAITALIGVPFFLYLARREGRGV</sequence>
<feature type="transmembrane region" description="Helical" evidence="8">
    <location>
        <begin position="198"/>
        <end position="218"/>
    </location>
</feature>
<evidence type="ECO:0000256" key="8">
    <source>
        <dbReference type="SAM" id="Phobius"/>
    </source>
</evidence>
<gene>
    <name evidence="9" type="ORF">JOD17_001836</name>
</gene>
<dbReference type="CDD" id="cd06550">
    <property type="entry name" value="TM_ABC_iron-siderophores_like"/>
    <property type="match status" value="1"/>
</dbReference>
<dbReference type="PANTHER" id="PTHR30472">
    <property type="entry name" value="FERRIC ENTEROBACTIN TRANSPORT SYSTEM PERMEASE PROTEIN"/>
    <property type="match status" value="1"/>
</dbReference>
<dbReference type="Pfam" id="PF01032">
    <property type="entry name" value="FecCD"/>
    <property type="match status" value="1"/>
</dbReference>
<evidence type="ECO:0000256" key="3">
    <source>
        <dbReference type="ARBA" id="ARBA00022448"/>
    </source>
</evidence>
<feature type="transmembrane region" description="Helical" evidence="8">
    <location>
        <begin position="12"/>
        <end position="45"/>
    </location>
</feature>
<keyword evidence="5 8" id="KW-0812">Transmembrane</keyword>
<organism evidence="9 10">
    <name type="scientific">Geomicrobium sediminis</name>
    <dbReference type="NCBI Taxonomy" id="1347788"/>
    <lineage>
        <taxon>Bacteria</taxon>
        <taxon>Bacillati</taxon>
        <taxon>Bacillota</taxon>
        <taxon>Bacilli</taxon>
        <taxon>Bacillales</taxon>
        <taxon>Geomicrobium</taxon>
    </lineage>
</organism>
<feature type="transmembrane region" description="Helical" evidence="8">
    <location>
        <begin position="315"/>
        <end position="332"/>
    </location>
</feature>
<protein>
    <submittedName>
        <fullName evidence="9">Iron complex transport system permease protein</fullName>
    </submittedName>
</protein>
<keyword evidence="6 8" id="KW-1133">Transmembrane helix</keyword>
<evidence type="ECO:0000256" key="4">
    <source>
        <dbReference type="ARBA" id="ARBA00022475"/>
    </source>
</evidence>
<accession>A0ABS2PBT5</accession>
<evidence type="ECO:0000313" key="9">
    <source>
        <dbReference type="EMBL" id="MBM7632742.1"/>
    </source>
</evidence>
<evidence type="ECO:0000256" key="6">
    <source>
        <dbReference type="ARBA" id="ARBA00022989"/>
    </source>
</evidence>
<dbReference type="InterPro" id="IPR037294">
    <property type="entry name" value="ABC_BtuC-like"/>
</dbReference>
<feature type="transmembrane region" description="Helical" evidence="8">
    <location>
        <begin position="239"/>
        <end position="270"/>
    </location>
</feature>
<comment type="similarity">
    <text evidence="2">Belongs to the binding-protein-dependent transport system permease family. FecCD subfamily.</text>
</comment>